<dbReference type="Gene3D" id="2.10.109.10">
    <property type="entry name" value="Umud Fragment, subunit A"/>
    <property type="match status" value="1"/>
</dbReference>
<evidence type="ECO:0000313" key="6">
    <source>
        <dbReference type="Proteomes" id="UP000239872"/>
    </source>
</evidence>
<name>A0A2S7SUE4_9BACT</name>
<dbReference type="SMART" id="SM00530">
    <property type="entry name" value="HTH_XRE"/>
    <property type="match status" value="1"/>
</dbReference>
<dbReference type="Pfam" id="PF00717">
    <property type="entry name" value="Peptidase_S24"/>
    <property type="match status" value="1"/>
</dbReference>
<dbReference type="Pfam" id="PF01381">
    <property type="entry name" value="HTH_3"/>
    <property type="match status" value="1"/>
</dbReference>
<evidence type="ECO:0000256" key="1">
    <source>
        <dbReference type="ARBA" id="ARBA00023015"/>
    </source>
</evidence>
<dbReference type="InterPro" id="IPR010982">
    <property type="entry name" value="Lambda_DNA-bd_dom_sf"/>
</dbReference>
<dbReference type="PANTHER" id="PTHR40661:SF3">
    <property type="entry name" value="FELS-1 PROPHAGE TRANSCRIPTIONAL REGULATOR"/>
    <property type="match status" value="1"/>
</dbReference>
<comment type="caution">
    <text evidence="5">The sequence shown here is derived from an EMBL/GenBank/DDBJ whole genome shotgun (WGS) entry which is preliminary data.</text>
</comment>
<dbReference type="InterPro" id="IPR015927">
    <property type="entry name" value="Peptidase_S24_S26A/B/C"/>
</dbReference>
<feature type="domain" description="HTH cro/C1-type" evidence="4">
    <location>
        <begin position="7"/>
        <end position="61"/>
    </location>
</feature>
<dbReference type="PANTHER" id="PTHR40661">
    <property type="match status" value="1"/>
</dbReference>
<accession>A0A2S7SUE4</accession>
<evidence type="ECO:0000256" key="2">
    <source>
        <dbReference type="ARBA" id="ARBA00023125"/>
    </source>
</evidence>
<keyword evidence="2" id="KW-0238">DNA-binding</keyword>
<dbReference type="CDD" id="cd00093">
    <property type="entry name" value="HTH_XRE"/>
    <property type="match status" value="1"/>
</dbReference>
<dbReference type="CDD" id="cd06529">
    <property type="entry name" value="S24_LexA-like"/>
    <property type="match status" value="1"/>
</dbReference>
<dbReference type="RefSeq" id="WP_105039076.1">
    <property type="nucleotide sequence ID" value="NZ_PPSL01000003.1"/>
</dbReference>
<dbReference type="SUPFAM" id="SSF47413">
    <property type="entry name" value="lambda repressor-like DNA-binding domains"/>
    <property type="match status" value="1"/>
</dbReference>
<evidence type="ECO:0000259" key="4">
    <source>
        <dbReference type="PROSITE" id="PS50943"/>
    </source>
</evidence>
<dbReference type="OrthoDB" id="3831186at2"/>
<dbReference type="SUPFAM" id="SSF51306">
    <property type="entry name" value="LexA/Signal peptidase"/>
    <property type="match status" value="1"/>
</dbReference>
<proteinExistence type="predicted"/>
<evidence type="ECO:0000313" key="5">
    <source>
        <dbReference type="EMBL" id="PQJ10348.1"/>
    </source>
</evidence>
<keyword evidence="6" id="KW-1185">Reference proteome</keyword>
<protein>
    <submittedName>
        <fullName evidence="5">Transcriptional regulator</fullName>
    </submittedName>
</protein>
<keyword evidence="3" id="KW-0804">Transcription</keyword>
<dbReference type="InterPro" id="IPR039418">
    <property type="entry name" value="LexA-like"/>
</dbReference>
<dbReference type="EMBL" id="PPSL01000003">
    <property type="protein sequence ID" value="PQJ10348.1"/>
    <property type="molecule type" value="Genomic_DNA"/>
</dbReference>
<organism evidence="5 6">
    <name type="scientific">Flavipsychrobacter stenotrophus</name>
    <dbReference type="NCBI Taxonomy" id="2077091"/>
    <lineage>
        <taxon>Bacteria</taxon>
        <taxon>Pseudomonadati</taxon>
        <taxon>Bacteroidota</taxon>
        <taxon>Chitinophagia</taxon>
        <taxon>Chitinophagales</taxon>
        <taxon>Chitinophagaceae</taxon>
        <taxon>Flavipsychrobacter</taxon>
    </lineage>
</organism>
<dbReference type="PROSITE" id="PS50943">
    <property type="entry name" value="HTH_CROC1"/>
    <property type="match status" value="1"/>
</dbReference>
<gene>
    <name evidence="5" type="ORF">CJD36_010245</name>
</gene>
<dbReference type="Gene3D" id="1.10.260.40">
    <property type="entry name" value="lambda repressor-like DNA-binding domains"/>
    <property type="match status" value="1"/>
</dbReference>
<dbReference type="AlphaFoldDB" id="A0A2S7SUE4"/>
<dbReference type="InterPro" id="IPR036286">
    <property type="entry name" value="LexA/Signal_pep-like_sf"/>
</dbReference>
<dbReference type="InterPro" id="IPR001387">
    <property type="entry name" value="Cro/C1-type_HTH"/>
</dbReference>
<evidence type="ECO:0000256" key="3">
    <source>
        <dbReference type="ARBA" id="ARBA00023163"/>
    </source>
</evidence>
<dbReference type="GO" id="GO:0003677">
    <property type="term" value="F:DNA binding"/>
    <property type="evidence" value="ECO:0007669"/>
    <property type="project" value="UniProtKB-KW"/>
</dbReference>
<dbReference type="Proteomes" id="UP000239872">
    <property type="component" value="Unassembled WGS sequence"/>
</dbReference>
<reference evidence="5 6" key="1">
    <citation type="submission" date="2018-01" db="EMBL/GenBank/DDBJ databases">
        <title>A novel member of the phylum Bacteroidetes isolated from glacier ice.</title>
        <authorList>
            <person name="Liu Q."/>
            <person name="Xin Y.-H."/>
        </authorList>
    </citation>
    <scope>NUCLEOTIDE SEQUENCE [LARGE SCALE GENOMIC DNA]</scope>
    <source>
        <strain evidence="5 6">RB1R16</strain>
    </source>
</reference>
<sequence length="267" mass="30023">MNLATNLKYLRKKKGKTQDALSAELQIGRTTLANYEAGISEPNVETLITISNYFGISVDALLSKNVEEAAKVPVSGAHFIDPKAYVADKYNGVPRIITVDTKGVDNIVYVPVKARAGYLLGYGDTEFMETLPTFRLPGLNNSTYRMFEVDGPSMAPNVLHGDKLIGEWVDELDKIRDNRVYIVVHSGGVAVKRVINRLKERGKLYLKSDTIAHRHEFPTLEIDPSDIKEVWYGRLKISSDFSEPAEVYHRLADLEMDMMEMKRNLKG</sequence>
<keyword evidence="1" id="KW-0805">Transcription regulation</keyword>